<evidence type="ECO:0000256" key="2">
    <source>
        <dbReference type="ARBA" id="ARBA00004477"/>
    </source>
</evidence>
<evidence type="ECO:0000256" key="6">
    <source>
        <dbReference type="ARBA" id="ARBA00022824"/>
    </source>
</evidence>
<evidence type="ECO:0000256" key="9">
    <source>
        <dbReference type="SAM" id="Phobius"/>
    </source>
</evidence>
<keyword evidence="11" id="KW-0808">Transferase</keyword>
<accession>A0A830CFH3</accession>
<evidence type="ECO:0000256" key="10">
    <source>
        <dbReference type="SAM" id="SignalP"/>
    </source>
</evidence>
<evidence type="ECO:0000256" key="3">
    <source>
        <dbReference type="ARBA" id="ARBA00009561"/>
    </source>
</evidence>
<dbReference type="OrthoDB" id="67566at2759"/>
<comment type="function">
    <text evidence="1">Subunit of the oligosaccharyl transferase (OST) complex that catalyzes the initial transfer of a defined glycan (Glc(3)Man(9)GlcNAc(2) in eukaryotes) from the lipid carrier dolichol-pyrophosphate to an asparagine residue within an Asn-X-Ser/Thr consensus motif in nascent polypeptide chains, the first step in protein N-glycosylation. N-glycosylation occurs cotranslationally and the complex associates with the Sec61 complex at the channel-forming translocon complex that mediates protein translocation across the endoplasmic reticulum (ER). All subunits are required for a maximal enzyme activity.</text>
</comment>
<keyword evidence="6" id="KW-0256">Endoplasmic reticulum</keyword>
<evidence type="ECO:0000256" key="7">
    <source>
        <dbReference type="ARBA" id="ARBA00022989"/>
    </source>
</evidence>
<gene>
    <name evidence="11" type="ORF">PHJA_001614700</name>
</gene>
<comment type="caution">
    <text evidence="11">The sequence shown here is derived from an EMBL/GenBank/DDBJ whole genome shotgun (WGS) entry which is preliminary data.</text>
</comment>
<name>A0A830CFH3_9LAMI</name>
<protein>
    <submittedName>
        <fullName evidence="11">Probable dolichyl-diphosphooligosaccharide--protein glycosyltransferase subunit 3b</fullName>
    </submittedName>
</protein>
<reference evidence="11" key="1">
    <citation type="submission" date="2020-07" db="EMBL/GenBank/DDBJ databases">
        <title>Ethylene signaling mediates host invasion by parasitic plants.</title>
        <authorList>
            <person name="Yoshida S."/>
        </authorList>
    </citation>
    <scope>NUCLEOTIDE SEQUENCE</scope>
    <source>
        <strain evidence="11">Okayama</strain>
    </source>
</reference>
<dbReference type="PANTHER" id="PTHR12692:SF0">
    <property type="entry name" value="GH11935P"/>
    <property type="match status" value="1"/>
</dbReference>
<keyword evidence="12" id="KW-1185">Reference proteome</keyword>
<keyword evidence="7 9" id="KW-1133">Transmembrane helix</keyword>
<evidence type="ECO:0000256" key="1">
    <source>
        <dbReference type="ARBA" id="ARBA00002791"/>
    </source>
</evidence>
<evidence type="ECO:0000256" key="4">
    <source>
        <dbReference type="ARBA" id="ARBA00022692"/>
    </source>
</evidence>
<organism evidence="11 12">
    <name type="scientific">Phtheirospermum japonicum</name>
    <dbReference type="NCBI Taxonomy" id="374723"/>
    <lineage>
        <taxon>Eukaryota</taxon>
        <taxon>Viridiplantae</taxon>
        <taxon>Streptophyta</taxon>
        <taxon>Embryophyta</taxon>
        <taxon>Tracheophyta</taxon>
        <taxon>Spermatophyta</taxon>
        <taxon>Magnoliopsida</taxon>
        <taxon>eudicotyledons</taxon>
        <taxon>Gunneridae</taxon>
        <taxon>Pentapetalae</taxon>
        <taxon>asterids</taxon>
        <taxon>lamiids</taxon>
        <taxon>Lamiales</taxon>
        <taxon>Orobanchaceae</taxon>
        <taxon>Orobanchaceae incertae sedis</taxon>
        <taxon>Phtheirospermum</taxon>
    </lineage>
</organism>
<feature type="transmembrane region" description="Helical" evidence="9">
    <location>
        <begin position="269"/>
        <end position="293"/>
    </location>
</feature>
<feature type="transmembrane region" description="Helical" evidence="9">
    <location>
        <begin position="186"/>
        <end position="205"/>
    </location>
</feature>
<feature type="transmembrane region" description="Helical" evidence="9">
    <location>
        <begin position="217"/>
        <end position="237"/>
    </location>
</feature>
<sequence length="337" mass="37457">MAINPNPVAAVLLLCLLAPPSSSVSPIISELSVLQSQSPAGVIHLTDALLRRVLSLPTPRPFHFMVFFDAQKLHSKPDLALPTLKSEYSLISSSFQSNNPDKKSLILFFEIEFEESQSSFSVFGINSLPNIRMIPPSAVDLKTDSIQMEASDYSRFAESMAEFIDSRTNLSVGPINRPPAISRTQIGIVIAAVLIWMPFLIKRLISGNTILHEKSAWIAGAIFVYFFSVSGTMFNVIRKMPLFLVDKQDPDRLVFFYKGSGTQLGAEGFAVGFLYTIVGLLLAFVVHGLVGVSNRAVQRLMMMVAMFVSVWAVREVVFLDNWKTGYRAHGYWPSSWR</sequence>
<dbReference type="GO" id="GO:0018279">
    <property type="term" value="P:protein N-linked glycosylation via asparagine"/>
    <property type="evidence" value="ECO:0007669"/>
    <property type="project" value="TreeGrafter"/>
</dbReference>
<dbReference type="AlphaFoldDB" id="A0A830CFH3"/>
<feature type="chain" id="PRO_5032847461" evidence="10">
    <location>
        <begin position="24"/>
        <end position="337"/>
    </location>
</feature>
<feature type="signal peptide" evidence="10">
    <location>
        <begin position="1"/>
        <end position="23"/>
    </location>
</feature>
<evidence type="ECO:0000313" key="12">
    <source>
        <dbReference type="Proteomes" id="UP000653305"/>
    </source>
</evidence>
<keyword evidence="8 9" id="KW-0472">Membrane</keyword>
<evidence type="ECO:0000256" key="8">
    <source>
        <dbReference type="ARBA" id="ARBA00023136"/>
    </source>
</evidence>
<dbReference type="EMBL" id="BMAC01000360">
    <property type="protein sequence ID" value="GFP94703.1"/>
    <property type="molecule type" value="Genomic_DNA"/>
</dbReference>
<dbReference type="Gene3D" id="3.40.30.10">
    <property type="entry name" value="Glutaredoxin"/>
    <property type="match status" value="1"/>
</dbReference>
<keyword evidence="4 9" id="KW-0812">Transmembrane</keyword>
<dbReference type="GO" id="GO:0016740">
    <property type="term" value="F:transferase activity"/>
    <property type="evidence" value="ECO:0007669"/>
    <property type="project" value="UniProtKB-KW"/>
</dbReference>
<dbReference type="PANTHER" id="PTHR12692">
    <property type="entry name" value="DOLICHYL-DIPHOSPHOOLIGOSACCHARIDE--PROTEIN GLYCOSYLTRANSFERASE-RELATED"/>
    <property type="match status" value="1"/>
</dbReference>
<dbReference type="InterPro" id="IPR021149">
    <property type="entry name" value="OligosaccharylTrfase_OST3/OST6"/>
</dbReference>
<comment type="similarity">
    <text evidence="3">Belongs to the OST3/OST6 family.</text>
</comment>
<feature type="transmembrane region" description="Helical" evidence="9">
    <location>
        <begin position="300"/>
        <end position="319"/>
    </location>
</feature>
<evidence type="ECO:0000313" key="11">
    <source>
        <dbReference type="EMBL" id="GFP94703.1"/>
    </source>
</evidence>
<dbReference type="GO" id="GO:0008250">
    <property type="term" value="C:oligosaccharyltransferase complex"/>
    <property type="evidence" value="ECO:0007669"/>
    <property type="project" value="TreeGrafter"/>
</dbReference>
<dbReference type="Proteomes" id="UP000653305">
    <property type="component" value="Unassembled WGS sequence"/>
</dbReference>
<evidence type="ECO:0000256" key="5">
    <source>
        <dbReference type="ARBA" id="ARBA00022729"/>
    </source>
</evidence>
<comment type="subcellular location">
    <subcellularLocation>
        <location evidence="2">Endoplasmic reticulum membrane</location>
        <topology evidence="2">Multi-pass membrane protein</topology>
    </subcellularLocation>
</comment>
<keyword evidence="5 10" id="KW-0732">Signal</keyword>
<proteinExistence type="inferred from homology"/>
<dbReference type="Pfam" id="PF04756">
    <property type="entry name" value="OST3_OST6"/>
    <property type="match status" value="1"/>
</dbReference>